<dbReference type="AlphaFoldDB" id="A0A9Q0G7E9"/>
<dbReference type="Pfam" id="PF04937">
    <property type="entry name" value="DUF659"/>
    <property type="match status" value="1"/>
</dbReference>
<dbReference type="PANTHER" id="PTHR32166">
    <property type="entry name" value="OSJNBA0013A04.12 PROTEIN"/>
    <property type="match status" value="1"/>
</dbReference>
<evidence type="ECO:0000313" key="3">
    <source>
        <dbReference type="Proteomes" id="UP001141552"/>
    </source>
</evidence>
<proteinExistence type="predicted"/>
<feature type="non-terminal residue" evidence="2">
    <location>
        <position position="1"/>
    </location>
</feature>
<gene>
    <name evidence="2" type="ORF">Tsubulata_043430</name>
</gene>
<feature type="domain" description="DUF659" evidence="1">
    <location>
        <begin position="148"/>
        <end position="226"/>
    </location>
</feature>
<keyword evidence="3" id="KW-1185">Reference proteome</keyword>
<dbReference type="PANTHER" id="PTHR32166:SF88">
    <property type="entry name" value="HAT TRANSPOSON SUPERFAMILY"/>
    <property type="match status" value="1"/>
</dbReference>
<evidence type="ECO:0000313" key="2">
    <source>
        <dbReference type="EMBL" id="KAJ4844825.1"/>
    </source>
</evidence>
<dbReference type="Proteomes" id="UP001141552">
    <property type="component" value="Unassembled WGS sequence"/>
</dbReference>
<accession>A0A9Q0G7E9</accession>
<name>A0A9Q0G7E9_9ROSI</name>
<protein>
    <recommendedName>
        <fullName evidence="1">DUF659 domain-containing protein</fullName>
    </recommendedName>
</protein>
<reference evidence="2" key="2">
    <citation type="journal article" date="2023" name="Plants (Basel)">
        <title>Annotation of the Turnera subulata (Passifloraceae) Draft Genome Reveals the S-Locus Evolved after the Divergence of Turneroideae from Passifloroideae in a Stepwise Manner.</title>
        <authorList>
            <person name="Henning P.M."/>
            <person name="Roalson E.H."/>
            <person name="Mir W."/>
            <person name="McCubbin A.G."/>
            <person name="Shore J.S."/>
        </authorList>
    </citation>
    <scope>NUCLEOTIDE SEQUENCE</scope>
    <source>
        <strain evidence="2">F60SS</strain>
    </source>
</reference>
<sequence>YCGKVFAGGGINRFKRHLAGIKGDAEPCSQAVDEIVQEMRGLIEGFVANKRKAQERIEEQNPYGPSQRMQEEQIYERLREEGPKILEQKVRELKDLLMWTNQFILCAKNNSRCSTKVAKCPPKQRSQGKYYQQAIDAIATMGSRYKGPSFHDIRGFLLTKNVEKVNKYVHSYRKTWTETGCTIMADGWTDHSRRILIIFLIYCPRGTVFLKSVDASKIADMLYKLFRK</sequence>
<dbReference type="OrthoDB" id="831192at2759"/>
<dbReference type="EMBL" id="JAKUCV010001852">
    <property type="protein sequence ID" value="KAJ4844825.1"/>
    <property type="molecule type" value="Genomic_DNA"/>
</dbReference>
<feature type="non-terminal residue" evidence="2">
    <location>
        <position position="228"/>
    </location>
</feature>
<dbReference type="InterPro" id="IPR007021">
    <property type="entry name" value="DUF659"/>
</dbReference>
<comment type="caution">
    <text evidence="2">The sequence shown here is derived from an EMBL/GenBank/DDBJ whole genome shotgun (WGS) entry which is preliminary data.</text>
</comment>
<reference evidence="2" key="1">
    <citation type="submission" date="2022-02" db="EMBL/GenBank/DDBJ databases">
        <authorList>
            <person name="Henning P.M."/>
            <person name="McCubbin A.G."/>
            <person name="Shore J.S."/>
        </authorList>
    </citation>
    <scope>NUCLEOTIDE SEQUENCE</scope>
    <source>
        <strain evidence="2">F60SS</strain>
        <tissue evidence="2">Leaves</tissue>
    </source>
</reference>
<evidence type="ECO:0000259" key="1">
    <source>
        <dbReference type="Pfam" id="PF04937"/>
    </source>
</evidence>
<organism evidence="2 3">
    <name type="scientific">Turnera subulata</name>
    <dbReference type="NCBI Taxonomy" id="218843"/>
    <lineage>
        <taxon>Eukaryota</taxon>
        <taxon>Viridiplantae</taxon>
        <taxon>Streptophyta</taxon>
        <taxon>Embryophyta</taxon>
        <taxon>Tracheophyta</taxon>
        <taxon>Spermatophyta</taxon>
        <taxon>Magnoliopsida</taxon>
        <taxon>eudicotyledons</taxon>
        <taxon>Gunneridae</taxon>
        <taxon>Pentapetalae</taxon>
        <taxon>rosids</taxon>
        <taxon>fabids</taxon>
        <taxon>Malpighiales</taxon>
        <taxon>Passifloraceae</taxon>
        <taxon>Turnera</taxon>
    </lineage>
</organism>